<dbReference type="AlphaFoldDB" id="A0A9P6XNS5"/>
<gene>
    <name evidence="2" type="ORF">G6F50_017940</name>
</gene>
<dbReference type="GO" id="GO:0016491">
    <property type="term" value="F:oxidoreductase activity"/>
    <property type="evidence" value="ECO:0007669"/>
    <property type="project" value="InterPro"/>
</dbReference>
<feature type="domain" description="Amine oxidase" evidence="1">
    <location>
        <begin position="5"/>
        <end position="74"/>
    </location>
</feature>
<dbReference type="InterPro" id="IPR036188">
    <property type="entry name" value="FAD/NAD-bd_sf"/>
</dbReference>
<dbReference type="Pfam" id="PF01593">
    <property type="entry name" value="Amino_oxidase"/>
    <property type="match status" value="1"/>
</dbReference>
<dbReference type="Gene3D" id="3.50.50.60">
    <property type="entry name" value="FAD/NAD(P)-binding domain"/>
    <property type="match status" value="1"/>
</dbReference>
<accession>A0A9P6XNS5</accession>
<sequence length="86" mass="8690">MPVVKGGGSGVVEALAKVIEQHGGRLLTGTAVERVLTRGDGRRRRAVGVRAGGREYRAAEAVVCNVTPGQLARPAAAKAAAAGGCR</sequence>
<keyword evidence="3" id="KW-1185">Reference proteome</keyword>
<dbReference type="SUPFAM" id="SSF51905">
    <property type="entry name" value="FAD/NAD(P)-binding domain"/>
    <property type="match status" value="1"/>
</dbReference>
<dbReference type="Proteomes" id="UP000740926">
    <property type="component" value="Unassembled WGS sequence"/>
</dbReference>
<proteinExistence type="predicted"/>
<evidence type="ECO:0000313" key="2">
    <source>
        <dbReference type="EMBL" id="KAG1529526.1"/>
    </source>
</evidence>
<evidence type="ECO:0000313" key="3">
    <source>
        <dbReference type="Proteomes" id="UP000740926"/>
    </source>
</evidence>
<protein>
    <recommendedName>
        <fullName evidence="1">Amine oxidase domain-containing protein</fullName>
    </recommendedName>
</protein>
<name>A0A9P6XNS5_9FUNG</name>
<evidence type="ECO:0000259" key="1">
    <source>
        <dbReference type="Pfam" id="PF01593"/>
    </source>
</evidence>
<reference evidence="2 3" key="1">
    <citation type="journal article" date="2020" name="Microb. Genom.">
        <title>Genetic diversity of clinical and environmental Mucorales isolates obtained from an investigation of mucormycosis cases among solid organ transplant recipients.</title>
        <authorList>
            <person name="Nguyen M.H."/>
            <person name="Kaul D."/>
            <person name="Muto C."/>
            <person name="Cheng S.J."/>
            <person name="Richter R.A."/>
            <person name="Bruno V.M."/>
            <person name="Liu G."/>
            <person name="Beyhan S."/>
            <person name="Sundermann A.J."/>
            <person name="Mounaud S."/>
            <person name="Pasculle A.W."/>
            <person name="Nierman W.C."/>
            <person name="Driscoll E."/>
            <person name="Cumbie R."/>
            <person name="Clancy C.J."/>
            <person name="Dupont C.L."/>
        </authorList>
    </citation>
    <scope>NUCLEOTIDE SEQUENCE [LARGE SCALE GENOMIC DNA]</scope>
    <source>
        <strain evidence="2 3">GL24</strain>
    </source>
</reference>
<dbReference type="EMBL" id="JAANIU010014862">
    <property type="protein sequence ID" value="KAG1529526.1"/>
    <property type="molecule type" value="Genomic_DNA"/>
</dbReference>
<comment type="caution">
    <text evidence="2">The sequence shown here is derived from an EMBL/GenBank/DDBJ whole genome shotgun (WGS) entry which is preliminary data.</text>
</comment>
<dbReference type="InterPro" id="IPR002937">
    <property type="entry name" value="Amino_oxidase"/>
</dbReference>
<organism evidence="2 3">
    <name type="scientific">Rhizopus delemar</name>
    <dbReference type="NCBI Taxonomy" id="936053"/>
    <lineage>
        <taxon>Eukaryota</taxon>
        <taxon>Fungi</taxon>
        <taxon>Fungi incertae sedis</taxon>
        <taxon>Mucoromycota</taxon>
        <taxon>Mucoromycotina</taxon>
        <taxon>Mucoromycetes</taxon>
        <taxon>Mucorales</taxon>
        <taxon>Mucorineae</taxon>
        <taxon>Rhizopodaceae</taxon>
        <taxon>Rhizopus</taxon>
    </lineage>
</organism>